<evidence type="ECO:0000256" key="1">
    <source>
        <dbReference type="ARBA" id="ARBA00010716"/>
    </source>
</evidence>
<evidence type="ECO:0000256" key="8">
    <source>
        <dbReference type="ARBA" id="ARBA00060590"/>
    </source>
</evidence>
<dbReference type="GO" id="GO:0008448">
    <property type="term" value="F:N-acetylglucosamine-6-phosphate deacetylase activity"/>
    <property type="evidence" value="ECO:0007669"/>
    <property type="project" value="UniProtKB-EC"/>
</dbReference>
<dbReference type="PANTHER" id="PTHR11113:SF14">
    <property type="entry name" value="N-ACETYLGLUCOSAMINE-6-PHOSPHATE DEACETYLASE"/>
    <property type="match status" value="1"/>
</dbReference>
<dbReference type="Proteomes" id="UP000245938">
    <property type="component" value="Unassembled WGS sequence"/>
</dbReference>
<dbReference type="FunFam" id="3.20.20.140:FF:000004">
    <property type="entry name" value="N-acetylglucosamine-6-phosphate deacetylase"/>
    <property type="match status" value="1"/>
</dbReference>
<dbReference type="EC" id="3.5.1.25" evidence="2"/>
<dbReference type="InterPro" id="IPR032466">
    <property type="entry name" value="Metal_Hydrolase"/>
</dbReference>
<accession>A0A2U3AII8</accession>
<dbReference type="SUPFAM" id="SSF51556">
    <property type="entry name" value="Metallo-dependent hydrolases"/>
    <property type="match status" value="1"/>
</dbReference>
<evidence type="ECO:0000256" key="6">
    <source>
        <dbReference type="ARBA" id="ARBA00023277"/>
    </source>
</evidence>
<dbReference type="InterPro" id="IPR003764">
    <property type="entry name" value="GlcNAc_6-P_deAcase"/>
</dbReference>
<evidence type="ECO:0000256" key="10">
    <source>
        <dbReference type="PIRSR" id="PIRSR038994-1"/>
    </source>
</evidence>
<evidence type="ECO:0000256" key="2">
    <source>
        <dbReference type="ARBA" id="ARBA00011899"/>
    </source>
</evidence>
<dbReference type="EMBL" id="QFVR01000023">
    <property type="protein sequence ID" value="PWI24363.1"/>
    <property type="molecule type" value="Genomic_DNA"/>
</dbReference>
<dbReference type="CDD" id="cd00854">
    <property type="entry name" value="NagA"/>
    <property type="match status" value="1"/>
</dbReference>
<evidence type="ECO:0000259" key="12">
    <source>
        <dbReference type="Pfam" id="PF01979"/>
    </source>
</evidence>
<comment type="caution">
    <text evidence="13">The sequence shown here is derived from an EMBL/GenBank/DDBJ whole genome shotgun (WGS) entry which is preliminary data.</text>
</comment>
<dbReference type="SUPFAM" id="SSF51338">
    <property type="entry name" value="Composite domain of metallo-dependent hydrolases"/>
    <property type="match status" value="1"/>
</dbReference>
<dbReference type="InterPro" id="IPR011059">
    <property type="entry name" value="Metal-dep_hydrolase_composite"/>
</dbReference>
<organism evidence="13 14">
    <name type="scientific">Kurthia sibirica</name>
    <dbReference type="NCBI Taxonomy" id="202750"/>
    <lineage>
        <taxon>Bacteria</taxon>
        <taxon>Bacillati</taxon>
        <taxon>Bacillota</taxon>
        <taxon>Bacilli</taxon>
        <taxon>Bacillales</taxon>
        <taxon>Caryophanaceae</taxon>
        <taxon>Kurthia</taxon>
    </lineage>
</organism>
<dbReference type="PIRSF" id="PIRSF038994">
    <property type="entry name" value="NagA"/>
    <property type="match status" value="1"/>
</dbReference>
<evidence type="ECO:0000256" key="5">
    <source>
        <dbReference type="ARBA" id="ARBA00022801"/>
    </source>
</evidence>
<evidence type="ECO:0000256" key="11">
    <source>
        <dbReference type="PIRSR" id="PIRSR038994-3"/>
    </source>
</evidence>
<keyword evidence="5 9" id="KW-0378">Hydrolase</keyword>
<proteinExistence type="inferred from homology"/>
<evidence type="ECO:0000256" key="9">
    <source>
        <dbReference type="PIRNR" id="PIRNR038994"/>
    </source>
</evidence>
<comment type="cofactor">
    <cofactor evidence="11">
        <name>a divalent metal cation</name>
        <dbReference type="ChEBI" id="CHEBI:60240"/>
    </cofactor>
    <text evidence="11">Binds 1 divalent metal cation per subunit.</text>
</comment>
<evidence type="ECO:0000256" key="4">
    <source>
        <dbReference type="ARBA" id="ARBA00022723"/>
    </source>
</evidence>
<feature type="domain" description="Amidohydrolase-related" evidence="12">
    <location>
        <begin position="53"/>
        <end position="379"/>
    </location>
</feature>
<name>A0A2U3AII8_9BACL</name>
<dbReference type="NCBIfam" id="TIGR00221">
    <property type="entry name" value="nagA"/>
    <property type="match status" value="1"/>
</dbReference>
<comment type="catalytic activity">
    <reaction evidence="7">
        <text>N-acetyl-D-glucosamine 6-phosphate + H2O = D-glucosamine 6-phosphate + acetate</text>
        <dbReference type="Rhea" id="RHEA:22936"/>
        <dbReference type="ChEBI" id="CHEBI:15377"/>
        <dbReference type="ChEBI" id="CHEBI:30089"/>
        <dbReference type="ChEBI" id="CHEBI:57513"/>
        <dbReference type="ChEBI" id="CHEBI:58725"/>
        <dbReference type="EC" id="3.5.1.25"/>
    </reaction>
</comment>
<dbReference type="InterPro" id="IPR006680">
    <property type="entry name" value="Amidohydro-rel"/>
</dbReference>
<keyword evidence="14" id="KW-1185">Reference proteome</keyword>
<dbReference type="PANTHER" id="PTHR11113">
    <property type="entry name" value="N-ACETYLGLUCOSAMINE-6-PHOSPHATE DEACETYLASE"/>
    <property type="match status" value="1"/>
</dbReference>
<feature type="active site" description="Proton donor/acceptor" evidence="10">
    <location>
        <position position="275"/>
    </location>
</feature>
<dbReference type="GO" id="GO:0046872">
    <property type="term" value="F:metal ion binding"/>
    <property type="evidence" value="ECO:0007669"/>
    <property type="project" value="UniProtKB-KW"/>
</dbReference>
<reference evidence="13 14" key="1">
    <citation type="submission" date="2018-05" db="EMBL/GenBank/DDBJ databases">
        <title>Kurthia sibirica genome sequence.</title>
        <authorList>
            <person name="Maclea K.S."/>
            <person name="Goen A.E."/>
        </authorList>
    </citation>
    <scope>NUCLEOTIDE SEQUENCE [LARGE SCALE GENOMIC DNA]</scope>
    <source>
        <strain evidence="13 14">ATCC 49154</strain>
    </source>
</reference>
<keyword evidence="6 9" id="KW-0119">Carbohydrate metabolism</keyword>
<comment type="similarity">
    <text evidence="1 9">Belongs to the metallo-dependent hydrolases superfamily. NagA family.</text>
</comment>
<dbReference type="OrthoDB" id="9776488at2"/>
<evidence type="ECO:0000256" key="3">
    <source>
        <dbReference type="ARBA" id="ARBA00018029"/>
    </source>
</evidence>
<feature type="binding site" evidence="11">
    <location>
        <position position="196"/>
    </location>
    <ligand>
        <name>Zn(2+)</name>
        <dbReference type="ChEBI" id="CHEBI:29105"/>
    </ligand>
</feature>
<dbReference type="GO" id="GO:0006046">
    <property type="term" value="P:N-acetylglucosamine catabolic process"/>
    <property type="evidence" value="ECO:0007669"/>
    <property type="project" value="TreeGrafter"/>
</dbReference>
<feature type="binding site" evidence="11">
    <location>
        <position position="217"/>
    </location>
    <ligand>
        <name>Zn(2+)</name>
        <dbReference type="ChEBI" id="CHEBI:29105"/>
    </ligand>
</feature>
<dbReference type="Pfam" id="PF01979">
    <property type="entry name" value="Amidohydro_1"/>
    <property type="match status" value="1"/>
</dbReference>
<evidence type="ECO:0000256" key="7">
    <source>
        <dbReference type="ARBA" id="ARBA00047647"/>
    </source>
</evidence>
<dbReference type="RefSeq" id="WP_109307071.1">
    <property type="nucleotide sequence ID" value="NZ_BJUF01000007.1"/>
</dbReference>
<keyword evidence="4 11" id="KW-0479">Metal-binding</keyword>
<sequence length="384" mass="41596">MANSIKIHNITIINARNRLLNHDVMVQDGKITAIAPTIHQQADRVIDGTNQLLFPGFIDMHIHGSAGVDVMDATQEALHKMSKSLVKEGVTSFLATTMTQKIEAIEATLETIANFENNEDEAQLVGVHVEGPFISKNRAGAQPLDYIIAPTGELLSRWQQLSGHLLKEITVAPEVENGFEFVKMAADAGIVVSIGHSDATFEEVEKAVILGASQGTHLYNQMRPFHHREPGVVGASLVLDDIKTEMIVDFIHSHEKSVALAFKCKGPENIILITDAMRAKGVPFGDYDLGGQMVHVTQSGAHLPNGALAGSVLTMDLAVRNMQKATGCTLENLVAMSSTNAANQLKMSSKGRIETNADADMLILSQDLTIQMTIKKGKVIYSNE</sequence>
<evidence type="ECO:0000313" key="13">
    <source>
        <dbReference type="EMBL" id="PWI24363.1"/>
    </source>
</evidence>
<comment type="pathway">
    <text evidence="8">Amino-sugar metabolism; N-acetylneuraminate degradation; D-fructose 6-phosphate from N-acetylneuraminate: step 4/5.</text>
</comment>
<feature type="binding site" evidence="11">
    <location>
        <position position="130"/>
    </location>
    <ligand>
        <name>Zn(2+)</name>
        <dbReference type="ChEBI" id="CHEBI:29105"/>
    </ligand>
</feature>
<dbReference type="AlphaFoldDB" id="A0A2U3AII8"/>
<protein>
    <recommendedName>
        <fullName evidence="3">N-acetylglucosamine-6-phosphate deacetylase</fullName>
        <ecNumber evidence="2">3.5.1.25</ecNumber>
    </recommendedName>
</protein>
<evidence type="ECO:0000313" key="14">
    <source>
        <dbReference type="Proteomes" id="UP000245938"/>
    </source>
</evidence>
<dbReference type="Gene3D" id="3.20.20.140">
    <property type="entry name" value="Metal-dependent hydrolases"/>
    <property type="match status" value="1"/>
</dbReference>
<gene>
    <name evidence="13" type="primary">nagA</name>
    <name evidence="13" type="ORF">DEX24_14115</name>
</gene>
<dbReference type="Gene3D" id="2.30.40.10">
    <property type="entry name" value="Urease, subunit C, domain 1"/>
    <property type="match status" value="1"/>
</dbReference>